<reference evidence="5 8" key="2">
    <citation type="submission" date="2016-10" db="EMBL/GenBank/DDBJ databases">
        <title>Hydorgenophaga sp. LPB0072 isolated from gastropod.</title>
        <authorList>
            <person name="Kim E."/>
            <person name="Yi H."/>
        </authorList>
    </citation>
    <scope>NUCLEOTIDE SEQUENCE [LARGE SCALE GENOMIC DNA]</scope>
    <source>
        <strain evidence="5 8">LPB0072</strain>
    </source>
</reference>
<dbReference type="Gene3D" id="3.40.50.2300">
    <property type="match status" value="2"/>
</dbReference>
<comment type="subcellular location">
    <subcellularLocation>
        <location evidence="1">Cell envelope</location>
    </subcellularLocation>
</comment>
<name>A0A162P3I1_9BURK</name>
<evidence type="ECO:0000313" key="8">
    <source>
        <dbReference type="Proteomes" id="UP000185680"/>
    </source>
</evidence>
<dbReference type="PANTHER" id="PTHR46847:SF1">
    <property type="entry name" value="D-ALLOSE-BINDING PERIPLASMIC PROTEIN-RELATED"/>
    <property type="match status" value="1"/>
</dbReference>
<accession>A0A162P3I1</accession>
<evidence type="ECO:0000256" key="2">
    <source>
        <dbReference type="ARBA" id="ARBA00007639"/>
    </source>
</evidence>
<dbReference type="Pfam" id="PF13407">
    <property type="entry name" value="Peripla_BP_4"/>
    <property type="match status" value="1"/>
</dbReference>
<keyword evidence="7" id="KW-1185">Reference proteome</keyword>
<evidence type="ECO:0000256" key="3">
    <source>
        <dbReference type="ARBA" id="ARBA00022729"/>
    </source>
</evidence>
<dbReference type="InterPro" id="IPR025997">
    <property type="entry name" value="SBP_2_dom"/>
</dbReference>
<dbReference type="EMBL" id="CP017476">
    <property type="protein sequence ID" value="AOW12058.1"/>
    <property type="molecule type" value="Genomic_DNA"/>
</dbReference>
<dbReference type="KEGG" id="hyl:LPB072_03525"/>
<protein>
    <recommendedName>
        <fullName evidence="4">Periplasmic binding protein domain-containing protein</fullName>
    </recommendedName>
</protein>
<dbReference type="Proteomes" id="UP000185657">
    <property type="component" value="Unassembled WGS sequence"/>
</dbReference>
<evidence type="ECO:0000313" key="7">
    <source>
        <dbReference type="Proteomes" id="UP000185657"/>
    </source>
</evidence>
<dbReference type="EMBL" id="LVWD01000026">
    <property type="protein sequence ID" value="OAD41002.1"/>
    <property type="molecule type" value="Genomic_DNA"/>
</dbReference>
<proteinExistence type="inferred from homology"/>
<dbReference type="CDD" id="cd01536">
    <property type="entry name" value="PBP1_ABC_sugar_binding-like"/>
    <property type="match status" value="1"/>
</dbReference>
<keyword evidence="3" id="KW-0732">Signal</keyword>
<evidence type="ECO:0000256" key="1">
    <source>
        <dbReference type="ARBA" id="ARBA00004196"/>
    </source>
</evidence>
<comment type="similarity">
    <text evidence="2">Belongs to the bacterial solute-binding protein 2 family.</text>
</comment>
<dbReference type="SUPFAM" id="SSF53822">
    <property type="entry name" value="Periplasmic binding protein-like I"/>
    <property type="match status" value="1"/>
</dbReference>
<dbReference type="Proteomes" id="UP000185680">
    <property type="component" value="Chromosome"/>
</dbReference>
<dbReference type="AlphaFoldDB" id="A0A162P3I1"/>
<dbReference type="InterPro" id="IPR028082">
    <property type="entry name" value="Peripla_BP_I"/>
</dbReference>
<dbReference type="STRING" id="1763535.LPB072_03525"/>
<reference evidence="6 7" key="1">
    <citation type="submission" date="2016-02" db="EMBL/GenBank/DDBJ databases">
        <title>Draft genome sequence of Hydrogenophaga sp. LPB0072.</title>
        <authorList>
            <person name="Shin S.-K."/>
            <person name="Yi H."/>
        </authorList>
    </citation>
    <scope>NUCLEOTIDE SEQUENCE [LARGE SCALE GENOMIC DNA]</scope>
    <source>
        <strain evidence="6 7">LPB0072</strain>
    </source>
</reference>
<organism evidence="5 8">
    <name type="scientific">Hydrogenophaga crassostreae</name>
    <dbReference type="NCBI Taxonomy" id="1763535"/>
    <lineage>
        <taxon>Bacteria</taxon>
        <taxon>Pseudomonadati</taxon>
        <taxon>Pseudomonadota</taxon>
        <taxon>Betaproteobacteria</taxon>
        <taxon>Burkholderiales</taxon>
        <taxon>Comamonadaceae</taxon>
        <taxon>Hydrogenophaga</taxon>
    </lineage>
</organism>
<dbReference type="GO" id="GO:0030246">
    <property type="term" value="F:carbohydrate binding"/>
    <property type="evidence" value="ECO:0007669"/>
    <property type="project" value="UniProtKB-ARBA"/>
</dbReference>
<dbReference type="PANTHER" id="PTHR46847">
    <property type="entry name" value="D-ALLOSE-BINDING PERIPLASMIC PROTEIN-RELATED"/>
    <property type="match status" value="1"/>
</dbReference>
<evidence type="ECO:0000313" key="5">
    <source>
        <dbReference type="EMBL" id="AOW12058.1"/>
    </source>
</evidence>
<dbReference type="GO" id="GO:0030313">
    <property type="term" value="C:cell envelope"/>
    <property type="evidence" value="ECO:0007669"/>
    <property type="project" value="UniProtKB-SubCell"/>
</dbReference>
<gene>
    <name evidence="5" type="ORF">LPB072_03525</name>
    <name evidence="6" type="ORF">LPB72_13765</name>
</gene>
<feature type="domain" description="Periplasmic binding protein" evidence="4">
    <location>
        <begin position="2"/>
        <end position="256"/>
    </location>
</feature>
<evidence type="ECO:0000259" key="4">
    <source>
        <dbReference type="Pfam" id="PF13407"/>
    </source>
</evidence>
<evidence type="ECO:0000313" key="6">
    <source>
        <dbReference type="EMBL" id="OAD41002.1"/>
    </source>
</evidence>
<sequence>MVVMDLTTNAFQITMANLAVKLGKEAGAEVTRYAPEGSFGDYAGQIAIIENLITKKVDFIILVAGHPKALVPVVSKAMKAGIAVVNIDNRLDTTDVVSFVGVDNGAGGKMAVDYIASRLGGQGKIALLQGETGNPVQILRTMGFDLGAAVHPGLKVVAKQGAHWTEDEGLQVMTNVLQANPDVDAVFGESDNLAVGAARAVASAKTGKKVIIVGYDGQDAGYKGIKDGSLAATIRMDAEAMVGLGLKHAIQYVKQGGKRDGIPPETYIAPELVDASNVAKYMK</sequence>